<sequence length="69" mass="8107">MSYLDSGEFSRFWSRSRAFQSNLCCASVFLLDDDLINNYVEEVRVSRPYNALKLFRIFVGYESGNFFTN</sequence>
<dbReference type="AlphaFoldDB" id="A0ABD3NE35"/>
<name>A0ABD3NE35_9STRA</name>
<keyword evidence="2" id="KW-1185">Reference proteome</keyword>
<evidence type="ECO:0000313" key="2">
    <source>
        <dbReference type="Proteomes" id="UP001516023"/>
    </source>
</evidence>
<dbReference type="EMBL" id="JABMIG020000630">
    <property type="protein sequence ID" value="KAL3773909.1"/>
    <property type="molecule type" value="Genomic_DNA"/>
</dbReference>
<proteinExistence type="predicted"/>
<accession>A0ABD3NE35</accession>
<evidence type="ECO:0000313" key="1">
    <source>
        <dbReference type="EMBL" id="KAL3773909.1"/>
    </source>
</evidence>
<organism evidence="1 2">
    <name type="scientific">Cyclotella cryptica</name>
    <dbReference type="NCBI Taxonomy" id="29204"/>
    <lineage>
        <taxon>Eukaryota</taxon>
        <taxon>Sar</taxon>
        <taxon>Stramenopiles</taxon>
        <taxon>Ochrophyta</taxon>
        <taxon>Bacillariophyta</taxon>
        <taxon>Coscinodiscophyceae</taxon>
        <taxon>Thalassiosirophycidae</taxon>
        <taxon>Stephanodiscales</taxon>
        <taxon>Stephanodiscaceae</taxon>
        <taxon>Cyclotella</taxon>
    </lineage>
</organism>
<comment type="caution">
    <text evidence="1">The sequence shown here is derived from an EMBL/GenBank/DDBJ whole genome shotgun (WGS) entry which is preliminary data.</text>
</comment>
<gene>
    <name evidence="1" type="ORF">HJC23_010362</name>
</gene>
<dbReference type="Proteomes" id="UP001516023">
    <property type="component" value="Unassembled WGS sequence"/>
</dbReference>
<protein>
    <submittedName>
        <fullName evidence="1">Uncharacterized protein</fullName>
    </submittedName>
</protein>
<reference evidence="1 2" key="1">
    <citation type="journal article" date="2020" name="G3 (Bethesda)">
        <title>Improved Reference Genome for Cyclotella cryptica CCMP332, a Model for Cell Wall Morphogenesis, Salinity Adaptation, and Lipid Production in Diatoms (Bacillariophyta).</title>
        <authorList>
            <person name="Roberts W.R."/>
            <person name="Downey K.M."/>
            <person name="Ruck E.C."/>
            <person name="Traller J.C."/>
            <person name="Alverson A.J."/>
        </authorList>
    </citation>
    <scope>NUCLEOTIDE SEQUENCE [LARGE SCALE GENOMIC DNA]</scope>
    <source>
        <strain evidence="1 2">CCMP332</strain>
    </source>
</reference>